<dbReference type="EMBL" id="GL348715">
    <property type="protein sequence ID" value="EFH59767.1"/>
    <property type="molecule type" value="Genomic_DNA"/>
</dbReference>
<feature type="compositionally biased region" description="Low complexity" evidence="2">
    <location>
        <begin position="239"/>
        <end position="261"/>
    </location>
</feature>
<dbReference type="eggNOG" id="ENOG502RCM2">
    <property type="taxonomic scope" value="Eukaryota"/>
</dbReference>
<dbReference type="STRING" id="81972.D7L4C1"/>
<dbReference type="Proteomes" id="UP000008694">
    <property type="component" value="Unassembled WGS sequence"/>
</dbReference>
<proteinExistence type="predicted"/>
<evidence type="ECO:0000256" key="2">
    <source>
        <dbReference type="SAM" id="MobiDB-lite"/>
    </source>
</evidence>
<sequence>MASATSSRRQEDAEAGRRKLEQFRKQKAAERAKKASQSSTTQPVVDNSQQSVTDSDGVVASMSNGPLNQSAETSSNETHTKSSFSGDVYNLSFSNIAPDDGSKERSKQDDGQESLGKVDFSNSLEVIGSLKDLTVNTRPEVVPYSNIDKQSSESFGLASTLRESDAVPNDTSPFSGTSMQMDGFIHGSGLISSRKDSLQPTTRMAGTFHEVAENQQGSGELGGGSIVQKPTLSSSYLFRSPDTSSRPSESSDFSVNFTSSSPLNSAKSEAIVKRSRPSFLDSLNISRAPETQYQHPEIKADLVTSSGSQLTGSDGFGPSYISGRRDSNGPSLTSGASDSPNPFEKFRSPLYPAANGVMPGFTDFSMPKQNDDFTALEQHIEDLTQEKFSLQRDLDASRALAESLASENSSMTDTYNQQRGLVNQLKDDMERLYQQIQVQMGELESVRIEYANAQLECNAADERSQILASEVISLEDKALRLRSNELKLERELENAQAEMLSYKKKLQSLEKDRQDLQSTIKALQEEKKVLQTMVQKASSGGKSTDLSKTSTSRKNASTSTEGLAISDTTPKSSNQETDSATLLESDSSNTAIIPETGQLTLEGFSLSVPADQMRVIHNINTLIAELAIEKEELVQALSSELSRSAQVQELNKELSRKLEAQTKRLELVTAQKMAIDNVSPEKQQLDSHVVQERTPIADEGDEVVERVLGWIMKMFPGGPSKRRTSKLL</sequence>
<dbReference type="GO" id="GO:0051781">
    <property type="term" value="P:positive regulation of cell division"/>
    <property type="evidence" value="ECO:0007669"/>
    <property type="project" value="EnsemblPlants"/>
</dbReference>
<feature type="compositionally biased region" description="Polar residues" evidence="2">
    <location>
        <begin position="40"/>
        <end position="54"/>
    </location>
</feature>
<feature type="compositionally biased region" description="Polar residues" evidence="2">
    <location>
        <begin position="303"/>
        <end position="312"/>
    </location>
</feature>
<dbReference type="GO" id="GO:0005634">
    <property type="term" value="C:nucleus"/>
    <property type="evidence" value="ECO:0007669"/>
    <property type="project" value="EnsemblPlants"/>
</dbReference>
<dbReference type="GO" id="GO:0040008">
    <property type="term" value="P:regulation of growth"/>
    <property type="evidence" value="ECO:0007669"/>
    <property type="project" value="InterPro"/>
</dbReference>
<protein>
    <submittedName>
        <fullName evidence="3">Uncharacterized protein</fullName>
    </submittedName>
</protein>
<feature type="region of interest" description="Disordered" evidence="2">
    <location>
        <begin position="1"/>
        <end position="117"/>
    </location>
</feature>
<evidence type="ECO:0000256" key="1">
    <source>
        <dbReference type="SAM" id="Coils"/>
    </source>
</evidence>
<keyword evidence="1" id="KW-0175">Coiled coil</keyword>
<feature type="compositionally biased region" description="Basic and acidic residues" evidence="2">
    <location>
        <begin position="8"/>
        <end position="33"/>
    </location>
</feature>
<dbReference type="GO" id="GO:0009908">
    <property type="term" value="P:flower development"/>
    <property type="evidence" value="ECO:0007669"/>
    <property type="project" value="EnsemblPlants"/>
</dbReference>
<keyword evidence="4" id="KW-1185">Reference proteome</keyword>
<dbReference type="PANTHER" id="PTHR47490">
    <property type="entry name" value="PROTEIN BLISTER"/>
    <property type="match status" value="1"/>
</dbReference>
<dbReference type="KEGG" id="aly:9319575"/>
<organism evidence="4">
    <name type="scientific">Arabidopsis lyrata subsp. lyrata</name>
    <name type="common">Lyre-leaved rock-cress</name>
    <dbReference type="NCBI Taxonomy" id="81972"/>
    <lineage>
        <taxon>Eukaryota</taxon>
        <taxon>Viridiplantae</taxon>
        <taxon>Streptophyta</taxon>
        <taxon>Embryophyta</taxon>
        <taxon>Tracheophyta</taxon>
        <taxon>Spermatophyta</taxon>
        <taxon>Magnoliopsida</taxon>
        <taxon>eudicotyledons</taxon>
        <taxon>Gunneridae</taxon>
        <taxon>Pentapetalae</taxon>
        <taxon>rosids</taxon>
        <taxon>malvids</taxon>
        <taxon>Brassicales</taxon>
        <taxon>Brassicaceae</taxon>
        <taxon>Camelineae</taxon>
        <taxon>Arabidopsis</taxon>
    </lineage>
</organism>
<feature type="compositionally biased region" description="Polar residues" evidence="2">
    <location>
        <begin position="61"/>
        <end position="95"/>
    </location>
</feature>
<evidence type="ECO:0000313" key="3">
    <source>
        <dbReference type="EMBL" id="EFH59767.1"/>
    </source>
</evidence>
<feature type="region of interest" description="Disordered" evidence="2">
    <location>
        <begin position="534"/>
        <end position="589"/>
    </location>
</feature>
<feature type="compositionally biased region" description="Polar residues" evidence="2">
    <location>
        <begin position="328"/>
        <end position="340"/>
    </location>
</feature>
<dbReference type="OrthoDB" id="2019993at2759"/>
<dbReference type="AlphaFoldDB" id="D7L4C1"/>
<evidence type="ECO:0000313" key="4">
    <source>
        <dbReference type="Proteomes" id="UP000008694"/>
    </source>
</evidence>
<dbReference type="GO" id="GO:0006355">
    <property type="term" value="P:regulation of DNA-templated transcription"/>
    <property type="evidence" value="ECO:0007669"/>
    <property type="project" value="EnsemblPlants"/>
</dbReference>
<dbReference type="PANTHER" id="PTHR47490:SF2">
    <property type="entry name" value="PROTEIN BLISTER"/>
    <property type="match status" value="1"/>
</dbReference>
<feature type="region of interest" description="Disordered" evidence="2">
    <location>
        <begin position="303"/>
        <end position="348"/>
    </location>
</feature>
<feature type="region of interest" description="Disordered" evidence="2">
    <location>
        <begin position="237"/>
        <end position="271"/>
    </location>
</feature>
<dbReference type="GO" id="GO:0048826">
    <property type="term" value="P:cotyledon morphogenesis"/>
    <property type="evidence" value="ECO:0007669"/>
    <property type="project" value="EnsemblPlants"/>
</dbReference>
<feature type="compositionally biased region" description="Basic and acidic residues" evidence="2">
    <location>
        <begin position="100"/>
        <end position="110"/>
    </location>
</feature>
<reference evidence="4" key="1">
    <citation type="journal article" date="2011" name="Nat. Genet.">
        <title>The Arabidopsis lyrata genome sequence and the basis of rapid genome size change.</title>
        <authorList>
            <person name="Hu T.T."/>
            <person name="Pattyn P."/>
            <person name="Bakker E.G."/>
            <person name="Cao J."/>
            <person name="Cheng J.-F."/>
            <person name="Clark R.M."/>
            <person name="Fahlgren N."/>
            <person name="Fawcett J.A."/>
            <person name="Grimwood J."/>
            <person name="Gundlach H."/>
            <person name="Haberer G."/>
            <person name="Hollister J.D."/>
            <person name="Ossowski S."/>
            <person name="Ottilar R.P."/>
            <person name="Salamov A.A."/>
            <person name="Schneeberger K."/>
            <person name="Spannagl M."/>
            <person name="Wang X."/>
            <person name="Yang L."/>
            <person name="Nasrallah M.E."/>
            <person name="Bergelson J."/>
            <person name="Carrington J.C."/>
            <person name="Gaut B.S."/>
            <person name="Schmutz J."/>
            <person name="Mayer K.F.X."/>
            <person name="Van de Peer Y."/>
            <person name="Grigoriev I.V."/>
            <person name="Nordborg M."/>
            <person name="Weigel D."/>
            <person name="Guo Y.-L."/>
        </authorList>
    </citation>
    <scope>NUCLEOTIDE SEQUENCE [LARGE SCALE GENOMIC DNA]</scope>
    <source>
        <strain evidence="4">cv. MN47</strain>
    </source>
</reference>
<dbReference type="HOGENOM" id="CLU_019488_0_0_1"/>
<feature type="coiled-coil region" evidence="1">
    <location>
        <begin position="373"/>
        <end position="533"/>
    </location>
</feature>
<name>D7L4C1_ARALL</name>
<gene>
    <name evidence="3" type="ORF">ARALYDRAFT_898989</name>
</gene>
<feature type="coiled-coil region" evidence="1">
    <location>
        <begin position="644"/>
        <end position="671"/>
    </location>
</feature>
<dbReference type="InterPro" id="IPR044194">
    <property type="entry name" value="BLISTER"/>
</dbReference>
<dbReference type="GO" id="GO:0010091">
    <property type="term" value="P:trichome branching"/>
    <property type="evidence" value="ECO:0007669"/>
    <property type="project" value="EnsemblPlants"/>
</dbReference>
<accession>D7L4C1</accession>
<dbReference type="Gramene" id="scaffold_302959.1">
    <property type="protein sequence ID" value="scaffold_302959.1"/>
    <property type="gene ID" value="scaffold_302959.1"/>
</dbReference>